<dbReference type="InterPro" id="IPR003593">
    <property type="entry name" value="AAA+_ATPase"/>
</dbReference>
<dbReference type="RefSeq" id="WP_046499249.1">
    <property type="nucleotide sequence ID" value="NZ_CGIH01000040.1"/>
</dbReference>
<keyword evidence="8 10" id="KW-0472">Membrane</keyword>
<comment type="similarity">
    <text evidence="2 10">Belongs to the ABC transporter superfamily.</text>
</comment>
<protein>
    <recommendedName>
        <fullName evidence="10">ABC transporter ATP-binding protein</fullName>
    </recommendedName>
</protein>
<feature type="region of interest" description="Disordered" evidence="11">
    <location>
        <begin position="279"/>
        <end position="299"/>
    </location>
</feature>
<keyword evidence="6 10" id="KW-0067">ATP-binding</keyword>
<evidence type="ECO:0000256" key="5">
    <source>
        <dbReference type="ARBA" id="ARBA00022741"/>
    </source>
</evidence>
<evidence type="ECO:0000313" key="13">
    <source>
        <dbReference type="EMBL" id="CFX98018.1"/>
    </source>
</evidence>
<dbReference type="AlphaFoldDB" id="A0A0E4C9F4"/>
<feature type="domain" description="ABC transporter" evidence="12">
    <location>
        <begin position="6"/>
        <end position="241"/>
    </location>
</feature>
<evidence type="ECO:0000256" key="4">
    <source>
        <dbReference type="ARBA" id="ARBA00022475"/>
    </source>
</evidence>
<dbReference type="PROSITE" id="PS00211">
    <property type="entry name" value="ABC_TRANSPORTER_1"/>
    <property type="match status" value="1"/>
</dbReference>
<keyword evidence="14" id="KW-1185">Reference proteome</keyword>
<name>A0A0E4C9F4_9FIRM</name>
<dbReference type="InterPro" id="IPR015856">
    <property type="entry name" value="ABC_transpr_CbiO/EcfA_su"/>
</dbReference>
<dbReference type="STRING" id="690567.2377"/>
<accession>A0A0E4C9F4</accession>
<keyword evidence="7" id="KW-1278">Translocase</keyword>
<evidence type="ECO:0000256" key="7">
    <source>
        <dbReference type="ARBA" id="ARBA00022967"/>
    </source>
</evidence>
<sequence length="299" mass="33108">MSANIIEACNLYYKYGDGTLALQGIDLDIKKHSKTAILGANGAGKTTLFLNCNGLLKPSQGQMRYAGSDYNYSAGFLKELKRKVGIVFQNPDNQLFSASVRQDISFGLMNLGFNRKEAEYRINRVGDELRITELFAKATHFLSLGQKKLVALAGVLVMDPEILICDEPTAGLDPANSQLFMQALDEQHQQGTTLVISTHDVDLAYSWADTIIVMGNGRVLSAGSPRQVLDNQELLNEAHLQKPWILEIWQELQLARIVSPLLPAPRHKEQLMQIIRDTKETAGDETTEKAPFKPPGTLP</sequence>
<proteinExistence type="inferred from homology"/>
<dbReference type="SMART" id="SM00382">
    <property type="entry name" value="AAA"/>
    <property type="match status" value="1"/>
</dbReference>
<dbReference type="Gene3D" id="3.40.50.300">
    <property type="entry name" value="P-loop containing nucleotide triphosphate hydrolases"/>
    <property type="match status" value="1"/>
</dbReference>
<dbReference type="GO" id="GO:0006824">
    <property type="term" value="P:cobalt ion transport"/>
    <property type="evidence" value="ECO:0007669"/>
    <property type="project" value="InterPro"/>
</dbReference>
<evidence type="ECO:0000256" key="1">
    <source>
        <dbReference type="ARBA" id="ARBA00004202"/>
    </source>
</evidence>
<dbReference type="PANTHER" id="PTHR43553">
    <property type="entry name" value="HEAVY METAL TRANSPORTER"/>
    <property type="match status" value="1"/>
</dbReference>
<dbReference type="Proteomes" id="UP000045545">
    <property type="component" value="Unassembled WGS sequence"/>
</dbReference>
<dbReference type="NCBIfam" id="TIGR01166">
    <property type="entry name" value="cbiO"/>
    <property type="match status" value="1"/>
</dbReference>
<comment type="function">
    <text evidence="10">Part of an ABC transporter complex. Responsible for energy coupling to the transport system.</text>
</comment>
<dbReference type="InterPro" id="IPR027417">
    <property type="entry name" value="P-loop_NTPase"/>
</dbReference>
<dbReference type="InterPro" id="IPR017871">
    <property type="entry name" value="ABC_transporter-like_CS"/>
</dbReference>
<evidence type="ECO:0000256" key="8">
    <source>
        <dbReference type="ARBA" id="ARBA00023136"/>
    </source>
</evidence>
<dbReference type="GO" id="GO:0005524">
    <property type="term" value="F:ATP binding"/>
    <property type="evidence" value="ECO:0007669"/>
    <property type="project" value="UniProtKB-UniRule"/>
</dbReference>
<dbReference type="GO" id="GO:0016887">
    <property type="term" value="F:ATP hydrolysis activity"/>
    <property type="evidence" value="ECO:0007669"/>
    <property type="project" value="InterPro"/>
</dbReference>
<evidence type="ECO:0000256" key="11">
    <source>
        <dbReference type="SAM" id="MobiDB-lite"/>
    </source>
</evidence>
<dbReference type="InterPro" id="IPR003439">
    <property type="entry name" value="ABC_transporter-like_ATP-bd"/>
</dbReference>
<evidence type="ECO:0000256" key="9">
    <source>
        <dbReference type="ARBA" id="ARBA00025157"/>
    </source>
</evidence>
<evidence type="ECO:0000256" key="10">
    <source>
        <dbReference type="RuleBase" id="RU364103"/>
    </source>
</evidence>
<dbReference type="CDD" id="cd03225">
    <property type="entry name" value="ABC_cobalt_CbiO_domain1"/>
    <property type="match status" value="1"/>
</dbReference>
<evidence type="ECO:0000256" key="3">
    <source>
        <dbReference type="ARBA" id="ARBA00022448"/>
    </source>
</evidence>
<comment type="subcellular location">
    <subcellularLocation>
        <location evidence="1 10">Cell membrane</location>
        <topology evidence="1 10">Peripheral membrane protein</topology>
    </subcellularLocation>
</comment>
<dbReference type="GO" id="GO:0043190">
    <property type="term" value="C:ATP-binding cassette (ABC) transporter complex"/>
    <property type="evidence" value="ECO:0007669"/>
    <property type="project" value="TreeGrafter"/>
</dbReference>
<keyword evidence="5 10" id="KW-0547">Nucleotide-binding</keyword>
<dbReference type="SUPFAM" id="SSF52540">
    <property type="entry name" value="P-loop containing nucleoside triphosphate hydrolases"/>
    <property type="match status" value="1"/>
</dbReference>
<dbReference type="Pfam" id="PF00005">
    <property type="entry name" value="ABC_tran"/>
    <property type="match status" value="1"/>
</dbReference>
<organism evidence="13 14">
    <name type="scientific">Syntrophomonas zehnderi OL-4</name>
    <dbReference type="NCBI Taxonomy" id="690567"/>
    <lineage>
        <taxon>Bacteria</taxon>
        <taxon>Bacillati</taxon>
        <taxon>Bacillota</taxon>
        <taxon>Clostridia</taxon>
        <taxon>Eubacteriales</taxon>
        <taxon>Syntrophomonadaceae</taxon>
        <taxon>Syntrophomonas</taxon>
    </lineage>
</organism>
<dbReference type="EMBL" id="CGIH01000040">
    <property type="protein sequence ID" value="CFX98018.1"/>
    <property type="molecule type" value="Genomic_DNA"/>
</dbReference>
<dbReference type="InterPro" id="IPR005876">
    <property type="entry name" value="Co_trans_ATP-bd"/>
</dbReference>
<evidence type="ECO:0000256" key="2">
    <source>
        <dbReference type="ARBA" id="ARBA00005417"/>
    </source>
</evidence>
<gene>
    <name evidence="13" type="ORF">2377</name>
</gene>
<keyword evidence="3 10" id="KW-0813">Transport</keyword>
<dbReference type="InterPro" id="IPR050095">
    <property type="entry name" value="ECF_ABC_transporter_ATP-bd"/>
</dbReference>
<comment type="function">
    <text evidence="9">Probably part of an ABC transporter complex. Responsible for energy coupling to the transport system.</text>
</comment>
<dbReference type="GO" id="GO:0042626">
    <property type="term" value="F:ATPase-coupled transmembrane transporter activity"/>
    <property type="evidence" value="ECO:0007669"/>
    <property type="project" value="TreeGrafter"/>
</dbReference>
<feature type="compositionally biased region" description="Basic and acidic residues" evidence="11">
    <location>
        <begin position="279"/>
        <end position="291"/>
    </location>
</feature>
<dbReference type="FunFam" id="3.40.50.300:FF:000224">
    <property type="entry name" value="Energy-coupling factor transporter ATP-binding protein EcfA"/>
    <property type="match status" value="1"/>
</dbReference>
<dbReference type="PROSITE" id="PS50893">
    <property type="entry name" value="ABC_TRANSPORTER_2"/>
    <property type="match status" value="1"/>
</dbReference>
<reference evidence="13 14" key="1">
    <citation type="submission" date="2015-03" db="EMBL/GenBank/DDBJ databases">
        <authorList>
            <person name="Murphy D."/>
        </authorList>
    </citation>
    <scope>NUCLEOTIDE SEQUENCE [LARGE SCALE GENOMIC DNA]</scope>
    <source>
        <strain evidence="13 14">OL-4</strain>
    </source>
</reference>
<dbReference type="PANTHER" id="PTHR43553:SF24">
    <property type="entry name" value="ENERGY-COUPLING FACTOR TRANSPORTER ATP-BINDING PROTEIN ECFA1"/>
    <property type="match status" value="1"/>
</dbReference>
<evidence type="ECO:0000256" key="6">
    <source>
        <dbReference type="ARBA" id="ARBA00022840"/>
    </source>
</evidence>
<evidence type="ECO:0000313" key="14">
    <source>
        <dbReference type="Proteomes" id="UP000045545"/>
    </source>
</evidence>
<keyword evidence="4 10" id="KW-1003">Cell membrane</keyword>
<evidence type="ECO:0000259" key="12">
    <source>
        <dbReference type="PROSITE" id="PS50893"/>
    </source>
</evidence>